<dbReference type="Gene3D" id="1.20.1720.10">
    <property type="entry name" value="Multidrug resistance protein D"/>
    <property type="match status" value="1"/>
</dbReference>
<feature type="transmembrane region" description="Helical" evidence="6">
    <location>
        <begin position="113"/>
        <end position="132"/>
    </location>
</feature>
<evidence type="ECO:0000256" key="1">
    <source>
        <dbReference type="ARBA" id="ARBA00004141"/>
    </source>
</evidence>
<evidence type="ECO:0000256" key="5">
    <source>
        <dbReference type="ARBA" id="ARBA00023136"/>
    </source>
</evidence>
<dbReference type="PATRIC" id="fig|279113.9.peg.313"/>
<evidence type="ECO:0000256" key="6">
    <source>
        <dbReference type="SAM" id="Phobius"/>
    </source>
</evidence>
<reference evidence="8 9" key="1">
    <citation type="submission" date="2015-11" db="EMBL/GenBank/DDBJ databases">
        <title>Exploring the genomic traits of fungus-feeding bacterial genus Collimonas.</title>
        <authorList>
            <person name="Song C."/>
            <person name="Schmidt R."/>
            <person name="de Jager V."/>
            <person name="Krzyzanowska D."/>
            <person name="Jongedijk E."/>
            <person name="Cankar K."/>
            <person name="Beekwilder J."/>
            <person name="van Veen A."/>
            <person name="de Boer W."/>
            <person name="van Veen J.A."/>
            <person name="Garbeva P."/>
        </authorList>
    </citation>
    <scope>NUCLEOTIDE SEQUENCE [LARGE SCALE GENOMIC DNA]</scope>
    <source>
        <strain evidence="8 9">Ter91</strain>
    </source>
</reference>
<dbReference type="PROSITE" id="PS50850">
    <property type="entry name" value="MFS"/>
    <property type="match status" value="1"/>
</dbReference>
<keyword evidence="5 6" id="KW-0472">Membrane</keyword>
<dbReference type="GO" id="GO:0022857">
    <property type="term" value="F:transmembrane transporter activity"/>
    <property type="evidence" value="ECO:0007669"/>
    <property type="project" value="InterPro"/>
</dbReference>
<feature type="domain" description="Major facilitator superfamily (MFS) profile" evidence="7">
    <location>
        <begin position="16"/>
        <end position="455"/>
    </location>
</feature>
<dbReference type="InterPro" id="IPR020846">
    <property type="entry name" value="MFS_dom"/>
</dbReference>
<dbReference type="STRING" id="279113.CPter91_0306"/>
<proteinExistence type="predicted"/>
<dbReference type="InterPro" id="IPR036259">
    <property type="entry name" value="MFS_trans_sf"/>
</dbReference>
<dbReference type="Proteomes" id="UP000074561">
    <property type="component" value="Chromosome"/>
</dbReference>
<accession>A0A127PYN5</accession>
<dbReference type="RefSeq" id="WP_061936018.1">
    <property type="nucleotide sequence ID" value="NZ_CP013234.1"/>
</dbReference>
<feature type="transmembrane region" description="Helical" evidence="6">
    <location>
        <begin position="359"/>
        <end position="386"/>
    </location>
</feature>
<feature type="transmembrane region" description="Helical" evidence="6">
    <location>
        <begin position="300"/>
        <end position="322"/>
    </location>
</feature>
<feature type="transmembrane region" description="Helical" evidence="6">
    <location>
        <begin position="16"/>
        <end position="34"/>
    </location>
</feature>
<dbReference type="OrthoDB" id="9807274at2"/>
<protein>
    <submittedName>
        <fullName evidence="8">Sugar (And other) transporter family protein</fullName>
    </submittedName>
</protein>
<gene>
    <name evidence="8" type="ORF">CPter91_0306</name>
</gene>
<feature type="transmembrane region" description="Helical" evidence="6">
    <location>
        <begin position="203"/>
        <end position="221"/>
    </location>
</feature>
<keyword evidence="4 6" id="KW-1133">Transmembrane helix</keyword>
<evidence type="ECO:0000313" key="8">
    <source>
        <dbReference type="EMBL" id="AMP02705.1"/>
    </source>
</evidence>
<dbReference type="AlphaFoldDB" id="A0A127PYN5"/>
<dbReference type="KEGG" id="cpra:CPter91_0306"/>
<feature type="transmembrane region" description="Helical" evidence="6">
    <location>
        <begin position="54"/>
        <end position="74"/>
    </location>
</feature>
<sequence length="470" mass="49075">MSRPNATDSSRQARQVLAAASISYTIVLLDASIINVGLEQIGDSFNSGVSGLQWIVNAYTLTFASFLLTGGTLGDRLGARNIYLAGLAVFTLASALCGFAPDLATLACARALQGVGSAMLVPCSLSLINQAYPDPGKRAAAIGMWMGCGGIAMASGPLLGGLLIHWFGWRSIFFVNLPLGLLGIGLTWRLPRSQALRSRHFDAAGQLTAIIALGSLIAVLIEAPLLGWSSTPIVAGILICAVFGLLFVRIETRQQQPMLPLAFFRNRLFSASALVSMASALIFYGMLFSFSLYYQRELGYAPLQAGLAFLPMTVMVAAGGLWSGRLAGWFGARASMCTAFCLYAGGAAGMLLAGPGSPYWLAVLPMLAIGLASGFISPAATAPAMATVEKSRAGIAAAVLNSARQTGAALGVAIFGAMLTTLQPFQHGLHLVLGIASIVALAAALVWWFCAGPPVRMAEVQTPAKKRALR</sequence>
<name>A0A127PYN5_9BURK</name>
<feature type="transmembrane region" description="Helical" evidence="6">
    <location>
        <begin position="431"/>
        <end position="450"/>
    </location>
</feature>
<organism evidence="8 9">
    <name type="scientific">Collimonas pratensis</name>
    <dbReference type="NCBI Taxonomy" id="279113"/>
    <lineage>
        <taxon>Bacteria</taxon>
        <taxon>Pseudomonadati</taxon>
        <taxon>Pseudomonadota</taxon>
        <taxon>Betaproteobacteria</taxon>
        <taxon>Burkholderiales</taxon>
        <taxon>Oxalobacteraceae</taxon>
        <taxon>Collimonas</taxon>
    </lineage>
</organism>
<feature type="transmembrane region" description="Helical" evidence="6">
    <location>
        <begin position="173"/>
        <end position="191"/>
    </location>
</feature>
<evidence type="ECO:0000256" key="4">
    <source>
        <dbReference type="ARBA" id="ARBA00022989"/>
    </source>
</evidence>
<dbReference type="EMBL" id="CP013234">
    <property type="protein sequence ID" value="AMP02705.1"/>
    <property type="molecule type" value="Genomic_DNA"/>
</dbReference>
<dbReference type="CDD" id="cd17321">
    <property type="entry name" value="MFS_MMR_MDR_like"/>
    <property type="match status" value="1"/>
</dbReference>
<keyword evidence="2" id="KW-0813">Transport</keyword>
<dbReference type="PANTHER" id="PTHR42718:SF9">
    <property type="entry name" value="MAJOR FACILITATOR SUPERFAMILY MULTIDRUG TRANSPORTER MFSC"/>
    <property type="match status" value="1"/>
</dbReference>
<comment type="subcellular location">
    <subcellularLocation>
        <location evidence="1">Membrane</location>
        <topology evidence="1">Multi-pass membrane protein</topology>
    </subcellularLocation>
</comment>
<dbReference type="SUPFAM" id="SSF103473">
    <property type="entry name" value="MFS general substrate transporter"/>
    <property type="match status" value="1"/>
</dbReference>
<feature type="transmembrane region" description="Helical" evidence="6">
    <location>
        <begin position="334"/>
        <end position="353"/>
    </location>
</feature>
<feature type="transmembrane region" description="Helical" evidence="6">
    <location>
        <begin position="144"/>
        <end position="167"/>
    </location>
</feature>
<evidence type="ECO:0000259" key="7">
    <source>
        <dbReference type="PROSITE" id="PS50850"/>
    </source>
</evidence>
<dbReference type="PANTHER" id="PTHR42718">
    <property type="entry name" value="MAJOR FACILITATOR SUPERFAMILY MULTIDRUG TRANSPORTER MFSC"/>
    <property type="match status" value="1"/>
</dbReference>
<feature type="transmembrane region" description="Helical" evidence="6">
    <location>
        <begin position="227"/>
        <end position="248"/>
    </location>
</feature>
<dbReference type="Pfam" id="PF07690">
    <property type="entry name" value="MFS_1"/>
    <property type="match status" value="1"/>
</dbReference>
<feature type="transmembrane region" description="Helical" evidence="6">
    <location>
        <begin position="407"/>
        <end position="425"/>
    </location>
</feature>
<feature type="transmembrane region" description="Helical" evidence="6">
    <location>
        <begin position="81"/>
        <end position="101"/>
    </location>
</feature>
<feature type="transmembrane region" description="Helical" evidence="6">
    <location>
        <begin position="268"/>
        <end position="294"/>
    </location>
</feature>
<evidence type="ECO:0000256" key="2">
    <source>
        <dbReference type="ARBA" id="ARBA00022448"/>
    </source>
</evidence>
<evidence type="ECO:0000313" key="9">
    <source>
        <dbReference type="Proteomes" id="UP000074561"/>
    </source>
</evidence>
<keyword evidence="3 6" id="KW-0812">Transmembrane</keyword>
<dbReference type="InterPro" id="IPR011701">
    <property type="entry name" value="MFS"/>
</dbReference>
<dbReference type="GO" id="GO:0016020">
    <property type="term" value="C:membrane"/>
    <property type="evidence" value="ECO:0007669"/>
    <property type="project" value="UniProtKB-SubCell"/>
</dbReference>
<evidence type="ECO:0000256" key="3">
    <source>
        <dbReference type="ARBA" id="ARBA00022692"/>
    </source>
</evidence>
<dbReference type="Gene3D" id="1.20.1250.20">
    <property type="entry name" value="MFS general substrate transporter like domains"/>
    <property type="match status" value="1"/>
</dbReference>